<comment type="caution">
    <text evidence="2">The sequence shown here is derived from an EMBL/GenBank/DDBJ whole genome shotgun (WGS) entry which is preliminary data.</text>
</comment>
<accession>A0A6D2J188</accession>
<dbReference type="SUPFAM" id="SSF81383">
    <property type="entry name" value="F-box domain"/>
    <property type="match status" value="1"/>
</dbReference>
<dbReference type="Proteomes" id="UP000467841">
    <property type="component" value="Unassembled WGS sequence"/>
</dbReference>
<dbReference type="InterPro" id="IPR006527">
    <property type="entry name" value="F-box-assoc_dom_typ1"/>
</dbReference>
<dbReference type="Pfam" id="PF00646">
    <property type="entry name" value="F-box"/>
    <property type="match status" value="1"/>
</dbReference>
<dbReference type="InterPro" id="IPR001810">
    <property type="entry name" value="F-box_dom"/>
</dbReference>
<name>A0A6D2J188_9BRAS</name>
<evidence type="ECO:0000313" key="2">
    <source>
        <dbReference type="EMBL" id="CAA7032784.1"/>
    </source>
</evidence>
<protein>
    <recommendedName>
        <fullName evidence="1">F-box domain-containing protein</fullName>
    </recommendedName>
</protein>
<dbReference type="AlphaFoldDB" id="A0A6D2J188"/>
<dbReference type="EMBL" id="CACVBM020001128">
    <property type="protein sequence ID" value="CAA7032784.1"/>
    <property type="molecule type" value="Genomic_DNA"/>
</dbReference>
<keyword evidence="3" id="KW-1185">Reference proteome</keyword>
<evidence type="ECO:0000313" key="3">
    <source>
        <dbReference type="Proteomes" id="UP000467841"/>
    </source>
</evidence>
<reference evidence="2" key="1">
    <citation type="submission" date="2020-01" db="EMBL/GenBank/DDBJ databases">
        <authorList>
            <person name="Mishra B."/>
        </authorList>
    </citation>
    <scope>NUCLEOTIDE SEQUENCE [LARGE SCALE GENOMIC DNA]</scope>
</reference>
<evidence type="ECO:0000259" key="1">
    <source>
        <dbReference type="SMART" id="SM00256"/>
    </source>
</evidence>
<organism evidence="2 3">
    <name type="scientific">Microthlaspi erraticum</name>
    <dbReference type="NCBI Taxonomy" id="1685480"/>
    <lineage>
        <taxon>Eukaryota</taxon>
        <taxon>Viridiplantae</taxon>
        <taxon>Streptophyta</taxon>
        <taxon>Embryophyta</taxon>
        <taxon>Tracheophyta</taxon>
        <taxon>Spermatophyta</taxon>
        <taxon>Magnoliopsida</taxon>
        <taxon>eudicotyledons</taxon>
        <taxon>Gunneridae</taxon>
        <taxon>Pentapetalae</taxon>
        <taxon>rosids</taxon>
        <taxon>malvids</taxon>
        <taxon>Brassicales</taxon>
        <taxon>Brassicaceae</taxon>
        <taxon>Coluteocarpeae</taxon>
        <taxon>Microthlaspi</taxon>
    </lineage>
</organism>
<dbReference type="Gene3D" id="1.20.1280.50">
    <property type="match status" value="1"/>
</dbReference>
<dbReference type="InterPro" id="IPR036047">
    <property type="entry name" value="F-box-like_dom_sf"/>
</dbReference>
<feature type="domain" description="F-box" evidence="1">
    <location>
        <begin position="10"/>
        <end position="47"/>
    </location>
</feature>
<dbReference type="Pfam" id="PF07734">
    <property type="entry name" value="FBA_1"/>
    <property type="match status" value="1"/>
</dbReference>
<proteinExistence type="predicted"/>
<dbReference type="SMART" id="SM00256">
    <property type="entry name" value="FBOX"/>
    <property type="match status" value="1"/>
</dbReference>
<gene>
    <name evidence="2" type="ORF">MERR_LOCUS20019</name>
</gene>
<sequence length="307" mass="34949">MTATTTMSNLPKELAEEILSRVPLKPVRLTCRKWNDLCQSQSFRKLHLGKLSAAMKEGTLSDTRTSLVVASNSCNTTGFPTKDVLVMKCTISTLIRGGLLMSLHRRFIAAVAFLSKETLTVLAREEKLSVLLNHNDEEDLSEFEIWITTKIEAQEVSWSKFLKVDMGFMDPHIQEEDMILPHIQDMMMMVPHIEYEGVMMAPYIEDEDVVMVLDIKGSFFIDEERKVVMGYEKYSKKFVIVGESGYVSKLDFLGEPADPKWKPNVSSYAPSLLQIKRKEATVQFEDLPLLKSHHADAGGRKRRRVNE</sequence>